<protein>
    <submittedName>
        <fullName evidence="2">Uncharacterized protein</fullName>
    </submittedName>
</protein>
<reference evidence="2 3" key="1">
    <citation type="submission" date="2024-05" db="EMBL/GenBank/DDBJ databases">
        <title>Genome sequencing and assembly of Indian major carp, Cirrhinus mrigala (Hamilton, 1822).</title>
        <authorList>
            <person name="Mohindra V."/>
            <person name="Chowdhury L.M."/>
            <person name="Lal K."/>
            <person name="Jena J.K."/>
        </authorList>
    </citation>
    <scope>NUCLEOTIDE SEQUENCE [LARGE SCALE GENOMIC DNA]</scope>
    <source>
        <strain evidence="2">CM1030</strain>
        <tissue evidence="2">Blood</tissue>
    </source>
</reference>
<evidence type="ECO:0000313" key="2">
    <source>
        <dbReference type="EMBL" id="KAL0177167.1"/>
    </source>
</evidence>
<accession>A0ABD0PT10</accession>
<sequence length="74" mass="8187">AQEDDQDLGQAKSAGRQEEILAICRLHGFPGTPTTENQLKALDMEIQDLKQQGQSAKADYVQTLFLWLSKIAGK</sequence>
<keyword evidence="3" id="KW-1185">Reference proteome</keyword>
<keyword evidence="1" id="KW-0175">Coiled coil</keyword>
<gene>
    <name evidence="2" type="ORF">M9458_026061</name>
</gene>
<feature type="coiled-coil region" evidence="1">
    <location>
        <begin position="32"/>
        <end position="59"/>
    </location>
</feature>
<dbReference type="AlphaFoldDB" id="A0ABD0PT10"/>
<feature type="non-terminal residue" evidence="2">
    <location>
        <position position="74"/>
    </location>
</feature>
<dbReference type="Proteomes" id="UP001529510">
    <property type="component" value="Unassembled WGS sequence"/>
</dbReference>
<organism evidence="2 3">
    <name type="scientific">Cirrhinus mrigala</name>
    <name type="common">Mrigala</name>
    <dbReference type="NCBI Taxonomy" id="683832"/>
    <lineage>
        <taxon>Eukaryota</taxon>
        <taxon>Metazoa</taxon>
        <taxon>Chordata</taxon>
        <taxon>Craniata</taxon>
        <taxon>Vertebrata</taxon>
        <taxon>Euteleostomi</taxon>
        <taxon>Actinopterygii</taxon>
        <taxon>Neopterygii</taxon>
        <taxon>Teleostei</taxon>
        <taxon>Ostariophysi</taxon>
        <taxon>Cypriniformes</taxon>
        <taxon>Cyprinidae</taxon>
        <taxon>Labeoninae</taxon>
        <taxon>Labeonini</taxon>
        <taxon>Cirrhinus</taxon>
    </lineage>
</organism>
<feature type="non-terminal residue" evidence="2">
    <location>
        <position position="1"/>
    </location>
</feature>
<evidence type="ECO:0000313" key="3">
    <source>
        <dbReference type="Proteomes" id="UP001529510"/>
    </source>
</evidence>
<proteinExistence type="predicted"/>
<evidence type="ECO:0000256" key="1">
    <source>
        <dbReference type="SAM" id="Coils"/>
    </source>
</evidence>
<dbReference type="EMBL" id="JAMKFB020000013">
    <property type="protein sequence ID" value="KAL0177167.1"/>
    <property type="molecule type" value="Genomic_DNA"/>
</dbReference>
<comment type="caution">
    <text evidence="2">The sequence shown here is derived from an EMBL/GenBank/DDBJ whole genome shotgun (WGS) entry which is preliminary data.</text>
</comment>
<name>A0ABD0PT10_CIRMR</name>